<dbReference type="HOGENOM" id="CLU_018816_1_0_7"/>
<dbReference type="Pfam" id="PF25967">
    <property type="entry name" value="RND-MFP_C"/>
    <property type="match status" value="1"/>
</dbReference>
<dbReference type="eggNOG" id="COG0845">
    <property type="taxonomic scope" value="Bacteria"/>
</dbReference>
<dbReference type="STRING" id="207559.Dde_0671"/>
<evidence type="ECO:0000256" key="5">
    <source>
        <dbReference type="SAM" id="SignalP"/>
    </source>
</evidence>
<feature type="coiled-coil region" evidence="4">
    <location>
        <begin position="146"/>
        <end position="173"/>
    </location>
</feature>
<feature type="domain" description="Multidrug resistance protein MdtA-like alpha-helical hairpin" evidence="6">
    <location>
        <begin position="110"/>
        <end position="177"/>
    </location>
</feature>
<accession>Q315C4</accession>
<evidence type="ECO:0000256" key="3">
    <source>
        <dbReference type="ARBA" id="ARBA00022448"/>
    </source>
</evidence>
<keyword evidence="4" id="KW-0175">Coiled coil</keyword>
<dbReference type="GO" id="GO:1990281">
    <property type="term" value="C:efflux pump complex"/>
    <property type="evidence" value="ECO:0007669"/>
    <property type="project" value="TreeGrafter"/>
</dbReference>
<dbReference type="Gene3D" id="2.40.420.20">
    <property type="match status" value="1"/>
</dbReference>
<feature type="domain" description="Multidrug resistance protein MdtA-like barrel-sandwich hybrid" evidence="7">
    <location>
        <begin position="67"/>
        <end position="203"/>
    </location>
</feature>
<dbReference type="NCBIfam" id="TIGR01730">
    <property type="entry name" value="RND_mfp"/>
    <property type="match status" value="1"/>
</dbReference>
<dbReference type="PANTHER" id="PTHR30469">
    <property type="entry name" value="MULTIDRUG RESISTANCE PROTEIN MDTA"/>
    <property type="match status" value="1"/>
</dbReference>
<evidence type="ECO:0000259" key="6">
    <source>
        <dbReference type="Pfam" id="PF25876"/>
    </source>
</evidence>
<feature type="chain" id="PRO_5004219881" evidence="5">
    <location>
        <begin position="30"/>
        <end position="382"/>
    </location>
</feature>
<name>Q315C4_OLEA2</name>
<dbReference type="EMBL" id="CP000112">
    <property type="protein sequence ID" value="ABB37472.2"/>
    <property type="molecule type" value="Genomic_DNA"/>
</dbReference>
<feature type="domain" description="CusB-like beta-barrel" evidence="8">
    <location>
        <begin position="215"/>
        <end position="291"/>
    </location>
</feature>
<evidence type="ECO:0000256" key="4">
    <source>
        <dbReference type="SAM" id="Coils"/>
    </source>
</evidence>
<reference evidence="10 11" key="1">
    <citation type="journal article" date="2011" name="J. Bacteriol.">
        <title>Complete genome sequence and updated annotation of Desulfovibrio alaskensis G20.</title>
        <authorList>
            <person name="Hauser L.J."/>
            <person name="Land M.L."/>
            <person name="Brown S.D."/>
            <person name="Larimer F."/>
            <person name="Keller K.L."/>
            <person name="Rapp-Giles B.J."/>
            <person name="Price M.N."/>
            <person name="Lin M."/>
            <person name="Bruce D.C."/>
            <person name="Detter J.C."/>
            <person name="Tapia R."/>
            <person name="Han C.S."/>
            <person name="Goodwin L.A."/>
            <person name="Cheng J.F."/>
            <person name="Pitluck S."/>
            <person name="Copeland A."/>
            <person name="Lucas S."/>
            <person name="Nolan M."/>
            <person name="Lapidus A.L."/>
            <person name="Palumbo A.V."/>
            <person name="Wall J.D."/>
        </authorList>
    </citation>
    <scope>NUCLEOTIDE SEQUENCE [LARGE SCALE GENOMIC DNA]</scope>
    <source>
        <strain evidence="11">ATCC BAA 1058 / DSM 17464 / G20</strain>
    </source>
</reference>
<dbReference type="InterPro" id="IPR058625">
    <property type="entry name" value="MdtA-like_BSH"/>
</dbReference>
<dbReference type="Pfam" id="PF25954">
    <property type="entry name" value="Beta-barrel_RND_2"/>
    <property type="match status" value="1"/>
</dbReference>
<dbReference type="KEGG" id="dde:Dde_0671"/>
<protein>
    <submittedName>
        <fullName evidence="10">Efflux transporter, RND family, MFP subunit</fullName>
    </submittedName>
</protein>
<comment type="similarity">
    <text evidence="2">Belongs to the membrane fusion protein (MFP) (TC 8.A.1) family.</text>
</comment>
<keyword evidence="5" id="KW-0732">Signal</keyword>
<evidence type="ECO:0000256" key="2">
    <source>
        <dbReference type="ARBA" id="ARBA00009477"/>
    </source>
</evidence>
<dbReference type="Proteomes" id="UP000002710">
    <property type="component" value="Chromosome"/>
</dbReference>
<comment type="subcellular location">
    <subcellularLocation>
        <location evidence="1">Cell envelope</location>
    </subcellularLocation>
</comment>
<dbReference type="InterPro" id="IPR058627">
    <property type="entry name" value="MdtA-like_C"/>
</dbReference>
<feature type="domain" description="Multidrug resistance protein MdtA-like C-terminal permuted SH3" evidence="9">
    <location>
        <begin position="305"/>
        <end position="362"/>
    </location>
</feature>
<gene>
    <name evidence="10" type="ordered locus">Dde_0671</name>
</gene>
<feature type="signal peptide" evidence="5">
    <location>
        <begin position="1"/>
        <end position="29"/>
    </location>
</feature>
<evidence type="ECO:0000259" key="7">
    <source>
        <dbReference type="Pfam" id="PF25917"/>
    </source>
</evidence>
<proteinExistence type="inferred from homology"/>
<dbReference type="Gene3D" id="2.40.50.100">
    <property type="match status" value="1"/>
</dbReference>
<dbReference type="Pfam" id="PF25917">
    <property type="entry name" value="BSH_RND"/>
    <property type="match status" value="1"/>
</dbReference>
<keyword evidence="3" id="KW-0813">Transport</keyword>
<evidence type="ECO:0000259" key="9">
    <source>
        <dbReference type="Pfam" id="PF25967"/>
    </source>
</evidence>
<evidence type="ECO:0000313" key="10">
    <source>
        <dbReference type="EMBL" id="ABB37472.2"/>
    </source>
</evidence>
<evidence type="ECO:0000313" key="11">
    <source>
        <dbReference type="Proteomes" id="UP000002710"/>
    </source>
</evidence>
<dbReference type="GO" id="GO:0015562">
    <property type="term" value="F:efflux transmembrane transporter activity"/>
    <property type="evidence" value="ECO:0007669"/>
    <property type="project" value="TreeGrafter"/>
</dbReference>
<dbReference type="RefSeq" id="WP_011366761.1">
    <property type="nucleotide sequence ID" value="NC_007519.1"/>
</dbReference>
<dbReference type="Gene3D" id="1.10.287.470">
    <property type="entry name" value="Helix hairpin bin"/>
    <property type="match status" value="1"/>
</dbReference>
<dbReference type="Pfam" id="PF25876">
    <property type="entry name" value="HH_MFP_RND"/>
    <property type="match status" value="1"/>
</dbReference>
<dbReference type="PANTHER" id="PTHR30469:SF20">
    <property type="entry name" value="EFFLUX RND TRANSPORTER PERIPLASMIC ADAPTOR SUBUNIT"/>
    <property type="match status" value="1"/>
</dbReference>
<dbReference type="InterPro" id="IPR058792">
    <property type="entry name" value="Beta-barrel_RND_2"/>
</dbReference>
<organism evidence="10 11">
    <name type="scientific">Oleidesulfovibrio alaskensis (strain ATCC BAA-1058 / DSM 17464 / G20)</name>
    <name type="common">Desulfovibrio alaskensis</name>
    <dbReference type="NCBI Taxonomy" id="207559"/>
    <lineage>
        <taxon>Bacteria</taxon>
        <taxon>Pseudomonadati</taxon>
        <taxon>Thermodesulfobacteriota</taxon>
        <taxon>Desulfovibrionia</taxon>
        <taxon>Desulfovibrionales</taxon>
        <taxon>Desulfovibrionaceae</taxon>
        <taxon>Oleidesulfovibrio</taxon>
    </lineage>
</organism>
<dbReference type="InterPro" id="IPR058624">
    <property type="entry name" value="MdtA-like_HH"/>
</dbReference>
<evidence type="ECO:0000259" key="8">
    <source>
        <dbReference type="Pfam" id="PF25954"/>
    </source>
</evidence>
<dbReference type="Gene3D" id="2.40.30.170">
    <property type="match status" value="1"/>
</dbReference>
<sequence>MTLTRRSAFFHLPVFTAVILCMVMLTGCAEEPQEQGPPPVKPVKVLTVGSKDKGVRRVFPGKVVAGEKVELGFRVAGQLTRFPVKESQHVEQGQTVAELDKSDFITKVRNIESQLGGARASLNEATLNFKRMETLLGQDTISKADYDKARASMDNANAKVLSLTQQLKQATQDLEYTTLRAPFSGVIAKKYVKNYELVQAQQPVLKLENTDRLDVEVEVPEFVIAQLRHQDRKNMPAPVARFSAFPGRSFELSLKEYQTSANPQTQTYTVTLTMQSPDDIRLLPGMTADVEGTLPFGGDIDATSLPVAAVVGGEDDRTYIWVLDKESMTVSRRAVVTGAIHEDKVAITQGLEPGMTVVAAGANYLHEGQKVRILNGKIGGGQ</sequence>
<dbReference type="AlphaFoldDB" id="Q315C4"/>
<dbReference type="PROSITE" id="PS51257">
    <property type="entry name" value="PROKAR_LIPOPROTEIN"/>
    <property type="match status" value="1"/>
</dbReference>
<dbReference type="InterPro" id="IPR006143">
    <property type="entry name" value="RND_pump_MFP"/>
</dbReference>
<dbReference type="SUPFAM" id="SSF111369">
    <property type="entry name" value="HlyD-like secretion proteins"/>
    <property type="match status" value="1"/>
</dbReference>
<keyword evidence="11" id="KW-1185">Reference proteome</keyword>
<evidence type="ECO:0000256" key="1">
    <source>
        <dbReference type="ARBA" id="ARBA00004196"/>
    </source>
</evidence>